<dbReference type="Gene3D" id="2.60.40.10">
    <property type="entry name" value="Immunoglobulins"/>
    <property type="match status" value="2"/>
</dbReference>
<gene>
    <name evidence="2" type="ORF">FO442_09180</name>
</gene>
<dbReference type="Pfam" id="PF13585">
    <property type="entry name" value="CHU_C"/>
    <property type="match status" value="1"/>
</dbReference>
<dbReference type="EMBL" id="VLPL01000004">
    <property type="protein sequence ID" value="TSJ44763.1"/>
    <property type="molecule type" value="Genomic_DNA"/>
</dbReference>
<dbReference type="InterPro" id="IPR013783">
    <property type="entry name" value="Ig-like_fold"/>
</dbReference>
<feature type="chain" id="PRO_5022064341" evidence="1">
    <location>
        <begin position="22"/>
        <end position="846"/>
    </location>
</feature>
<keyword evidence="1" id="KW-0732">Signal</keyword>
<proteinExistence type="predicted"/>
<dbReference type="NCBIfam" id="TIGR04131">
    <property type="entry name" value="Bac_Flav_CTERM"/>
    <property type="match status" value="1"/>
</dbReference>
<organism evidence="2 3">
    <name type="scientific">Fluviicola chungangensis</name>
    <dbReference type="NCBI Taxonomy" id="2597671"/>
    <lineage>
        <taxon>Bacteria</taxon>
        <taxon>Pseudomonadati</taxon>
        <taxon>Bacteroidota</taxon>
        <taxon>Flavobacteriia</taxon>
        <taxon>Flavobacteriales</taxon>
        <taxon>Crocinitomicaceae</taxon>
        <taxon>Fluviicola</taxon>
    </lineage>
</organism>
<dbReference type="InterPro" id="IPR025667">
    <property type="entry name" value="SprB_repeat"/>
</dbReference>
<dbReference type="Gene3D" id="2.60.40.740">
    <property type="match status" value="1"/>
</dbReference>
<evidence type="ECO:0000256" key="1">
    <source>
        <dbReference type="SAM" id="SignalP"/>
    </source>
</evidence>
<dbReference type="Proteomes" id="UP000316008">
    <property type="component" value="Unassembled WGS sequence"/>
</dbReference>
<dbReference type="InterPro" id="IPR026341">
    <property type="entry name" value="T9SS_type_B"/>
</dbReference>
<keyword evidence="3" id="KW-1185">Reference proteome</keyword>
<dbReference type="OrthoDB" id="1652165at2"/>
<dbReference type="InterPro" id="IPR035986">
    <property type="entry name" value="PKD_dom_sf"/>
</dbReference>
<evidence type="ECO:0000313" key="3">
    <source>
        <dbReference type="Proteomes" id="UP000316008"/>
    </source>
</evidence>
<dbReference type="AlphaFoldDB" id="A0A556MY54"/>
<feature type="signal peptide" evidence="1">
    <location>
        <begin position="1"/>
        <end position="21"/>
    </location>
</feature>
<reference evidence="2 3" key="1">
    <citation type="submission" date="2019-07" db="EMBL/GenBank/DDBJ databases">
        <authorList>
            <person name="Huq M.A."/>
        </authorList>
    </citation>
    <scope>NUCLEOTIDE SEQUENCE [LARGE SCALE GENOMIC DNA]</scope>
    <source>
        <strain evidence="2 3">MAH-3</strain>
    </source>
</reference>
<sequence length="846" mass="88048">MKTIKKALFSLGILLNLNALAQLAPGASCSQAGCSTSGSYSSNTGVASMGSYQCLGSTPNANWLAFSIGTNGSIHLTLTQTTSSGSGIDVDFALYGPYTSVAAGCPIGPGTPTVDCSYSASSTEYVDISNAVAGQVYILLVTNFNGSPGTISLQPNAGTPSTGTVNCNAISFNATATSTPATCNQATGSVTVTPNGGFPPYGYSWNIPGNPTTQTVNNVAPGTYTVTVTSGPNPANGLAVPPTTATVTVSNINATYSGTTTNASCPMGHNGTATANYSIPGNPTSAGVTATYQWNDPAAQTTQTATGLLPGTYVCTITLSNGCTGTVTKTVAANPVAYSATSTVVSCPGGSDGTATANMAPVVGTLSYAWDDPAAQTTQTAAGLAAGSYSCVITSNIGCTGTVNVTVTEIPGMTSYFSQNVPVSCHAANDGVLAVAVNQGTPPYSYSWDHSASSSYIANDLFVGTSTVTVTDANGCIITATDSLTQPPALQITYVTPDQIICPEASTTISVNGTGGNGPANSNYTFTWKENGTVIGTGTSITVDPAATNTQYCVELTEVCGSPSTDSCMMINFPTSIVPVYYPNKLYSCLPGDLVFYLDTTNLDNDDPIDSVFVTLGNGDEKVVYGNDSIHYVYTAAGIYTIDVVVTSELGCVTTASFPGIANVIANPVADFTMSANPTTFFETVVKMQDKSSPSVIKWTWSSPGSDPNNSTYQNPTFHFPEGIVATYPIQLIVETPEGCIDTVERILTVNSDIIFYAPNAFTPDGDEFNQTWKFYVAGIDEFDFELMIFNRWGEVVWETHDVNSSWDGTYNGNPIKEGAYTWVASVKDLYWDNKKVFNGTINIIK</sequence>
<dbReference type="SUPFAM" id="SSF49299">
    <property type="entry name" value="PKD domain"/>
    <property type="match status" value="2"/>
</dbReference>
<evidence type="ECO:0000313" key="2">
    <source>
        <dbReference type="EMBL" id="TSJ44763.1"/>
    </source>
</evidence>
<dbReference type="Pfam" id="PF13573">
    <property type="entry name" value="SprB"/>
    <property type="match status" value="2"/>
</dbReference>
<name>A0A556MY54_9FLAO</name>
<comment type="caution">
    <text evidence="2">The sequence shown here is derived from an EMBL/GenBank/DDBJ whole genome shotgun (WGS) entry which is preliminary data.</text>
</comment>
<dbReference type="Gene3D" id="2.60.120.380">
    <property type="match status" value="1"/>
</dbReference>
<accession>A0A556MY54</accession>
<protein>
    <submittedName>
        <fullName evidence="2">T9SS type B sorting domain-containing protein</fullName>
    </submittedName>
</protein>
<dbReference type="RefSeq" id="WP_144332877.1">
    <property type="nucleotide sequence ID" value="NZ_VLPL01000004.1"/>
</dbReference>